<proteinExistence type="predicted"/>
<gene>
    <name evidence="2" type="ORF">BELL_0244g00090</name>
</gene>
<dbReference type="EMBL" id="PQXM01000243">
    <property type="protein sequence ID" value="TGO74964.1"/>
    <property type="molecule type" value="Genomic_DNA"/>
</dbReference>
<dbReference type="AlphaFoldDB" id="A0A4Z1JNQ8"/>
<accession>A0A4Z1JNQ8</accession>
<comment type="caution">
    <text evidence="2">The sequence shown here is derived from an EMBL/GenBank/DDBJ whole genome shotgun (WGS) entry which is preliminary data.</text>
</comment>
<evidence type="ECO:0000256" key="1">
    <source>
        <dbReference type="SAM" id="Phobius"/>
    </source>
</evidence>
<keyword evidence="1" id="KW-0472">Membrane</keyword>
<keyword evidence="1" id="KW-0812">Transmembrane</keyword>
<keyword evidence="3" id="KW-1185">Reference proteome</keyword>
<name>A0A4Z1JNQ8_9HELO</name>
<evidence type="ECO:0000313" key="3">
    <source>
        <dbReference type="Proteomes" id="UP000297229"/>
    </source>
</evidence>
<evidence type="ECO:0000313" key="2">
    <source>
        <dbReference type="EMBL" id="TGO74964.1"/>
    </source>
</evidence>
<organism evidence="2 3">
    <name type="scientific">Botrytis elliptica</name>
    <dbReference type="NCBI Taxonomy" id="278938"/>
    <lineage>
        <taxon>Eukaryota</taxon>
        <taxon>Fungi</taxon>
        <taxon>Dikarya</taxon>
        <taxon>Ascomycota</taxon>
        <taxon>Pezizomycotina</taxon>
        <taxon>Leotiomycetes</taxon>
        <taxon>Helotiales</taxon>
        <taxon>Sclerotiniaceae</taxon>
        <taxon>Botrytis</taxon>
    </lineage>
</organism>
<feature type="transmembrane region" description="Helical" evidence="1">
    <location>
        <begin position="32"/>
        <end position="49"/>
    </location>
</feature>
<reference evidence="2 3" key="1">
    <citation type="submission" date="2017-12" db="EMBL/GenBank/DDBJ databases">
        <title>Comparative genomics of Botrytis spp.</title>
        <authorList>
            <person name="Valero-Jimenez C.A."/>
            <person name="Tapia P."/>
            <person name="Veloso J."/>
            <person name="Silva-Moreno E."/>
            <person name="Staats M."/>
            <person name="Valdes J.H."/>
            <person name="Van Kan J.A.L."/>
        </authorList>
    </citation>
    <scope>NUCLEOTIDE SEQUENCE [LARGE SCALE GENOMIC DNA]</scope>
    <source>
        <strain evidence="2 3">Be9601</strain>
    </source>
</reference>
<sequence>MKLVSIVSQLANGHMVLFKDKLKIDTTLFPEVNAYSLIAMTYQFLLVLAETMRVHERRQSQSTAIIDVAEESL</sequence>
<keyword evidence="1" id="KW-1133">Transmembrane helix</keyword>
<protein>
    <submittedName>
        <fullName evidence="2">Uncharacterized protein</fullName>
    </submittedName>
</protein>
<dbReference type="Proteomes" id="UP000297229">
    <property type="component" value="Unassembled WGS sequence"/>
</dbReference>